<comment type="subcellular location">
    <subcellularLocation>
        <location evidence="1">Cytoplasm</location>
    </subcellularLocation>
    <subcellularLocation>
        <location evidence="1">Nucleus</location>
    </subcellularLocation>
</comment>
<dbReference type="GO" id="GO:0000055">
    <property type="term" value="P:ribosomal large subunit export from nucleus"/>
    <property type="evidence" value="ECO:0007669"/>
    <property type="project" value="TreeGrafter"/>
</dbReference>
<feature type="domain" description="Nmd3 N-terminal" evidence="2">
    <location>
        <begin position="51"/>
        <end position="180"/>
    </location>
</feature>
<sequence>MAEERGMFMVHQTVGSVLCCKCSIPMAPNAAIYLRWYMLNFFGPNLTLRGLKSKLRVQKEVLNGAILEQAYTVEYFVQDQMCESCTRVQANPDQWVAAVQLRQHVSHRRTFFYLEQLILKHDAAARAIRIKQMDKGIDFFFGNRNHAVKFVDFLGKVTPIRSRHDKQLVSHDPKSNNYNTSTLSLLKSARYAGGPYLPPTKSCS</sequence>
<dbReference type="GO" id="GO:0005634">
    <property type="term" value="C:nucleus"/>
    <property type="evidence" value="ECO:0007669"/>
    <property type="project" value="UniProtKB-SubCell"/>
</dbReference>
<evidence type="ECO:0000256" key="1">
    <source>
        <dbReference type="RuleBase" id="RU364108"/>
    </source>
</evidence>
<dbReference type="EMBL" id="BJWL01000009">
    <property type="protein sequence ID" value="GFY94133.1"/>
    <property type="molecule type" value="Genomic_DNA"/>
</dbReference>
<evidence type="ECO:0000259" key="2">
    <source>
        <dbReference type="Pfam" id="PF04981"/>
    </source>
</evidence>
<name>A0A7J0F6A4_9ERIC</name>
<dbReference type="AlphaFoldDB" id="A0A7J0F6A4"/>
<evidence type="ECO:0000313" key="4">
    <source>
        <dbReference type="Proteomes" id="UP000585474"/>
    </source>
</evidence>
<dbReference type="GO" id="GO:0005737">
    <property type="term" value="C:cytoplasm"/>
    <property type="evidence" value="ECO:0007669"/>
    <property type="project" value="UniProtKB-SubCell"/>
</dbReference>
<comment type="caution">
    <text evidence="3">The sequence shown here is derived from an EMBL/GenBank/DDBJ whole genome shotgun (WGS) entry which is preliminary data.</text>
</comment>
<keyword evidence="1" id="KW-0653">Protein transport</keyword>
<dbReference type="PANTHER" id="PTHR12746">
    <property type="entry name" value="NONSENSE-MEDIATED MRNA DECAY PROTEIN 3"/>
    <property type="match status" value="1"/>
</dbReference>
<gene>
    <name evidence="3" type="ORF">Acr_09g0005790</name>
</gene>
<dbReference type="InterPro" id="IPR039768">
    <property type="entry name" value="Nmd3"/>
</dbReference>
<comment type="function">
    <text evidence="1">Acts as an adapter for the XPO1/CRM1-mediated export of the 60S ribosomal subunit.</text>
</comment>
<dbReference type="GO" id="GO:0043023">
    <property type="term" value="F:ribosomal large subunit binding"/>
    <property type="evidence" value="ECO:0007669"/>
    <property type="project" value="InterPro"/>
</dbReference>
<dbReference type="Pfam" id="PF04981">
    <property type="entry name" value="NMD3"/>
    <property type="match status" value="1"/>
</dbReference>
<dbReference type="OrthoDB" id="203821at2759"/>
<keyword evidence="1" id="KW-0963">Cytoplasm</keyword>
<protein>
    <recommendedName>
        <fullName evidence="1">60S ribosomal export protein NMD3</fullName>
    </recommendedName>
</protein>
<organism evidence="3 4">
    <name type="scientific">Actinidia rufa</name>
    <dbReference type="NCBI Taxonomy" id="165716"/>
    <lineage>
        <taxon>Eukaryota</taxon>
        <taxon>Viridiplantae</taxon>
        <taxon>Streptophyta</taxon>
        <taxon>Embryophyta</taxon>
        <taxon>Tracheophyta</taxon>
        <taxon>Spermatophyta</taxon>
        <taxon>Magnoliopsida</taxon>
        <taxon>eudicotyledons</taxon>
        <taxon>Gunneridae</taxon>
        <taxon>Pentapetalae</taxon>
        <taxon>asterids</taxon>
        <taxon>Ericales</taxon>
        <taxon>Actinidiaceae</taxon>
        <taxon>Actinidia</taxon>
    </lineage>
</organism>
<dbReference type="GO" id="GO:0015031">
    <property type="term" value="P:protein transport"/>
    <property type="evidence" value="ECO:0007669"/>
    <property type="project" value="UniProtKB-KW"/>
</dbReference>
<dbReference type="Proteomes" id="UP000585474">
    <property type="component" value="Unassembled WGS sequence"/>
</dbReference>
<dbReference type="InterPro" id="IPR007064">
    <property type="entry name" value="Nmd3_N"/>
</dbReference>
<evidence type="ECO:0000313" key="3">
    <source>
        <dbReference type="EMBL" id="GFY94133.1"/>
    </source>
</evidence>
<accession>A0A7J0F6A4</accession>
<reference evidence="3 4" key="1">
    <citation type="submission" date="2019-07" db="EMBL/GenBank/DDBJ databases">
        <title>De Novo Assembly of kiwifruit Actinidia rufa.</title>
        <authorList>
            <person name="Sugita-Konishi S."/>
            <person name="Sato K."/>
            <person name="Mori E."/>
            <person name="Abe Y."/>
            <person name="Kisaki G."/>
            <person name="Hamano K."/>
            <person name="Suezawa K."/>
            <person name="Otani M."/>
            <person name="Fukuda T."/>
            <person name="Manabe T."/>
            <person name="Gomi K."/>
            <person name="Tabuchi M."/>
            <person name="Akimitsu K."/>
            <person name="Kataoka I."/>
        </authorList>
    </citation>
    <scope>NUCLEOTIDE SEQUENCE [LARGE SCALE GENOMIC DNA]</scope>
    <source>
        <strain evidence="4">cv. Fuchu</strain>
    </source>
</reference>
<keyword evidence="1" id="KW-0539">Nucleus</keyword>
<comment type="similarity">
    <text evidence="1">Belongs to the NMD3 family.</text>
</comment>
<keyword evidence="4" id="KW-1185">Reference proteome</keyword>
<dbReference type="PANTHER" id="PTHR12746:SF2">
    <property type="entry name" value="60S RIBOSOMAL EXPORT PROTEIN NMD3"/>
    <property type="match status" value="1"/>
</dbReference>
<keyword evidence="1" id="KW-0813">Transport</keyword>
<proteinExistence type="inferred from homology"/>